<accession>A0A1C1CND9</accession>
<organism evidence="4 5">
    <name type="scientific">Cladophialophora carrionii</name>
    <dbReference type="NCBI Taxonomy" id="86049"/>
    <lineage>
        <taxon>Eukaryota</taxon>
        <taxon>Fungi</taxon>
        <taxon>Dikarya</taxon>
        <taxon>Ascomycota</taxon>
        <taxon>Pezizomycotina</taxon>
        <taxon>Eurotiomycetes</taxon>
        <taxon>Chaetothyriomycetidae</taxon>
        <taxon>Chaetothyriales</taxon>
        <taxon>Herpotrichiellaceae</taxon>
        <taxon>Cladophialophora</taxon>
    </lineage>
</organism>
<dbReference type="VEuPathDB" id="FungiDB:CLCR_07237"/>
<dbReference type="InterPro" id="IPR036291">
    <property type="entry name" value="NAD(P)-bd_dom_sf"/>
</dbReference>
<gene>
    <name evidence="4" type="ORF">CLCR_07237</name>
</gene>
<evidence type="ECO:0000313" key="5">
    <source>
        <dbReference type="Proteomes" id="UP000094526"/>
    </source>
</evidence>
<dbReference type="PANTHER" id="PTHR10366">
    <property type="entry name" value="NAD DEPENDENT EPIMERASE/DEHYDRATASE"/>
    <property type="match status" value="1"/>
</dbReference>
<dbReference type="Gene3D" id="3.40.50.720">
    <property type="entry name" value="NAD(P)-binding Rossmann-like Domain"/>
    <property type="match status" value="1"/>
</dbReference>
<dbReference type="InterPro" id="IPR050425">
    <property type="entry name" value="NAD(P)_dehydrat-like"/>
</dbReference>
<keyword evidence="5" id="KW-1185">Reference proteome</keyword>
<dbReference type="InterPro" id="IPR001509">
    <property type="entry name" value="Epimerase_deHydtase"/>
</dbReference>
<sequence length="353" mass="38592">MPTTLVTGSTGFVGASVVDELLCQSHTLILAVRSPSSAKALIENNPSWPASALTVFPVPDFTAPGAFDSVFQKHPEIEYIVHVAAPMLDNPAHTDFVEHFEKPSVLGNLELLKSAKEYGKNVKAISVTGSLNAITTGSQEDVKSRVFGNKEWLPLGREDAIQANHNYASPFLVPSISYCVGKKLGEEAIWKFVKEERPSFTVTNFMPPLIWGPMLQPVKDIGRINFSNSLIKAIMDSKSSETGKVPNSAFPGWIDVRDLAQLQILALTTPGASDKRFIVGRAMIFNQVADVLRNDAQLGLADRVGEDNDEASTLTLPRLDISEVEEVFKYNWTPLSETVKDAAASLLEIEKRP</sequence>
<dbReference type="SUPFAM" id="SSF51735">
    <property type="entry name" value="NAD(P)-binding Rossmann-fold domains"/>
    <property type="match status" value="1"/>
</dbReference>
<proteinExistence type="inferred from homology"/>
<dbReference type="Pfam" id="PF01370">
    <property type="entry name" value="Epimerase"/>
    <property type="match status" value="1"/>
</dbReference>
<protein>
    <submittedName>
        <fullName evidence="4">Putative oxidoreductase</fullName>
    </submittedName>
</protein>
<dbReference type="PANTHER" id="PTHR10366:SF564">
    <property type="entry name" value="STEROL-4-ALPHA-CARBOXYLATE 3-DEHYDROGENASE, DECARBOXYLATING"/>
    <property type="match status" value="1"/>
</dbReference>
<feature type="domain" description="NAD-dependent epimerase/dehydratase" evidence="3">
    <location>
        <begin position="5"/>
        <end position="278"/>
    </location>
</feature>
<dbReference type="STRING" id="86049.A0A1C1CND9"/>
<comment type="caution">
    <text evidence="4">The sequence shown here is derived from an EMBL/GenBank/DDBJ whole genome shotgun (WGS) entry which is preliminary data.</text>
</comment>
<evidence type="ECO:0000259" key="3">
    <source>
        <dbReference type="Pfam" id="PF01370"/>
    </source>
</evidence>
<dbReference type="EMBL" id="LGRB01000010">
    <property type="protein sequence ID" value="OCT50026.1"/>
    <property type="molecule type" value="Genomic_DNA"/>
</dbReference>
<name>A0A1C1CND9_9EURO</name>
<dbReference type="Proteomes" id="UP000094526">
    <property type="component" value="Unassembled WGS sequence"/>
</dbReference>
<dbReference type="eggNOG" id="KOG1502">
    <property type="taxonomic scope" value="Eukaryota"/>
</dbReference>
<dbReference type="AlphaFoldDB" id="A0A1C1CND9"/>
<dbReference type="GO" id="GO:0016616">
    <property type="term" value="F:oxidoreductase activity, acting on the CH-OH group of donors, NAD or NADP as acceptor"/>
    <property type="evidence" value="ECO:0007669"/>
    <property type="project" value="TreeGrafter"/>
</dbReference>
<keyword evidence="1" id="KW-0560">Oxidoreductase</keyword>
<dbReference type="OrthoDB" id="2735536at2759"/>
<evidence type="ECO:0000256" key="2">
    <source>
        <dbReference type="ARBA" id="ARBA00023445"/>
    </source>
</evidence>
<dbReference type="VEuPathDB" id="FungiDB:G647_08936"/>
<reference evidence="5" key="1">
    <citation type="submission" date="2015-07" db="EMBL/GenBank/DDBJ databases">
        <authorList>
            <person name="Teixeira M.M."/>
            <person name="Souza R.C."/>
            <person name="Almeida L.G."/>
            <person name="Vicente V.A."/>
            <person name="de Hoog S."/>
            <person name="Bocca A.L."/>
            <person name="de Almeida S.R."/>
            <person name="Vasconcelos A.T."/>
            <person name="Felipe M.S."/>
        </authorList>
    </citation>
    <scope>NUCLEOTIDE SEQUENCE [LARGE SCALE GENOMIC DNA]</scope>
    <source>
        <strain evidence="5">KSF</strain>
    </source>
</reference>
<evidence type="ECO:0000313" key="4">
    <source>
        <dbReference type="EMBL" id="OCT50026.1"/>
    </source>
</evidence>
<comment type="similarity">
    <text evidence="2">Belongs to the NAD(P)-dependent epimerase/dehydratase family. Dihydroflavonol-4-reductase subfamily.</text>
</comment>
<evidence type="ECO:0000256" key="1">
    <source>
        <dbReference type="ARBA" id="ARBA00023002"/>
    </source>
</evidence>